<feature type="region of interest" description="Disordered" evidence="1">
    <location>
        <begin position="94"/>
        <end position="117"/>
    </location>
</feature>
<name>A0ABZ2ZV10_9MICC</name>
<dbReference type="CDD" id="cd00090">
    <property type="entry name" value="HTH_ARSR"/>
    <property type="match status" value="1"/>
</dbReference>
<dbReference type="EMBL" id="CP151657">
    <property type="protein sequence ID" value="WZP15986.1"/>
    <property type="molecule type" value="Genomic_DNA"/>
</dbReference>
<dbReference type="RefSeq" id="WP_342023633.1">
    <property type="nucleotide sequence ID" value="NZ_CP151657.1"/>
</dbReference>
<protein>
    <submittedName>
        <fullName evidence="3">Transcriptional regulator</fullName>
    </submittedName>
</protein>
<organism evidence="3 4">
    <name type="scientific">Arthrobacter citreus</name>
    <dbReference type="NCBI Taxonomy" id="1670"/>
    <lineage>
        <taxon>Bacteria</taxon>
        <taxon>Bacillati</taxon>
        <taxon>Actinomycetota</taxon>
        <taxon>Actinomycetes</taxon>
        <taxon>Micrococcales</taxon>
        <taxon>Micrococcaceae</taxon>
        <taxon>Arthrobacter</taxon>
    </lineage>
</organism>
<feature type="domain" description="Winged helix DNA-binding" evidence="2">
    <location>
        <begin position="13"/>
        <end position="93"/>
    </location>
</feature>
<dbReference type="InterPro" id="IPR011991">
    <property type="entry name" value="ArsR-like_HTH"/>
</dbReference>
<dbReference type="SUPFAM" id="SSF46785">
    <property type="entry name" value="Winged helix' DNA-binding domain"/>
    <property type="match status" value="1"/>
</dbReference>
<keyword evidence="4" id="KW-1185">Reference proteome</keyword>
<dbReference type="Pfam" id="PF13601">
    <property type="entry name" value="HTH_34"/>
    <property type="match status" value="1"/>
</dbReference>
<accession>A0ABZ2ZV10</accession>
<dbReference type="PANTHER" id="PTHR37318:SF1">
    <property type="entry name" value="BSL7504 PROTEIN"/>
    <property type="match status" value="1"/>
</dbReference>
<evidence type="ECO:0000259" key="2">
    <source>
        <dbReference type="Pfam" id="PF13601"/>
    </source>
</evidence>
<dbReference type="Gene3D" id="1.10.10.10">
    <property type="entry name" value="Winged helix-like DNA-binding domain superfamily/Winged helix DNA-binding domain"/>
    <property type="match status" value="1"/>
</dbReference>
<gene>
    <name evidence="3" type="ORF">AAE021_17900</name>
</gene>
<dbReference type="Proteomes" id="UP001448858">
    <property type="component" value="Chromosome"/>
</dbReference>
<sequence>MPELDPVIHAEARLRALTTLNEVGERNRIAFTKLRAMLDMTAGNLSTHLRKLEDAGYIEVTKTIEGRSPATYLGISPEGKLAYAQYRRALRDLLNGPEPAESVPRQTEEPQPFSPAP</sequence>
<dbReference type="InterPro" id="IPR036390">
    <property type="entry name" value="WH_DNA-bd_sf"/>
</dbReference>
<dbReference type="InterPro" id="IPR027395">
    <property type="entry name" value="WH_DNA-bd_dom"/>
</dbReference>
<evidence type="ECO:0000313" key="3">
    <source>
        <dbReference type="EMBL" id="WZP15986.1"/>
    </source>
</evidence>
<proteinExistence type="predicted"/>
<reference evidence="3 4" key="1">
    <citation type="submission" date="2024-04" db="EMBL/GenBank/DDBJ databases">
        <title>Arthrobacter sp. from Plains bison fecal sample.</title>
        <authorList>
            <person name="Ruzzini A."/>
        </authorList>
    </citation>
    <scope>NUCLEOTIDE SEQUENCE [LARGE SCALE GENOMIC DNA]</scope>
    <source>
        <strain evidence="3 4">EINP1</strain>
    </source>
</reference>
<dbReference type="InterPro" id="IPR036388">
    <property type="entry name" value="WH-like_DNA-bd_sf"/>
</dbReference>
<dbReference type="PANTHER" id="PTHR37318">
    <property type="entry name" value="BSL7504 PROTEIN"/>
    <property type="match status" value="1"/>
</dbReference>
<evidence type="ECO:0000256" key="1">
    <source>
        <dbReference type="SAM" id="MobiDB-lite"/>
    </source>
</evidence>
<evidence type="ECO:0000313" key="4">
    <source>
        <dbReference type="Proteomes" id="UP001448858"/>
    </source>
</evidence>